<dbReference type="PROSITE" id="PS51387">
    <property type="entry name" value="FAD_PCMH"/>
    <property type="match status" value="1"/>
</dbReference>
<evidence type="ECO:0000256" key="17">
    <source>
        <dbReference type="ARBA" id="ARBA00031026"/>
    </source>
</evidence>
<feature type="active site" evidence="19">
    <location>
        <position position="324"/>
    </location>
</feature>
<keyword evidence="16 19" id="KW-0961">Cell wall biogenesis/degradation</keyword>
<evidence type="ECO:0000256" key="6">
    <source>
        <dbReference type="ARBA" id="ARBA00015188"/>
    </source>
</evidence>
<evidence type="ECO:0000313" key="21">
    <source>
        <dbReference type="EMBL" id="AJY44617.1"/>
    </source>
</evidence>
<dbReference type="InterPro" id="IPR036635">
    <property type="entry name" value="MurB_C_sf"/>
</dbReference>
<proteinExistence type="inferred from homology"/>
<keyword evidence="22" id="KW-1185">Reference proteome</keyword>
<evidence type="ECO:0000256" key="3">
    <source>
        <dbReference type="ARBA" id="ARBA00004496"/>
    </source>
</evidence>
<dbReference type="Gene3D" id="3.90.78.10">
    <property type="entry name" value="UDP-N-acetylenolpyruvoylglucosamine reductase, C-terminal domain"/>
    <property type="match status" value="1"/>
</dbReference>
<reference evidence="21 22" key="1">
    <citation type="journal article" date="2015" name="Genome Announc.">
        <title>Complete genome sequence of Martelella endophytica YC6887, which has antifungal activity associated with a halophyte.</title>
        <authorList>
            <person name="Khan A."/>
            <person name="Khan H."/>
            <person name="Chung E.J."/>
            <person name="Hossain M.T."/>
            <person name="Chung Y.R."/>
        </authorList>
    </citation>
    <scope>NUCLEOTIDE SEQUENCE [LARGE SCALE GENOMIC DNA]</scope>
    <source>
        <strain evidence="21">YC6887</strain>
    </source>
</reference>
<evidence type="ECO:0000256" key="4">
    <source>
        <dbReference type="ARBA" id="ARBA00004752"/>
    </source>
</evidence>
<dbReference type="InterPro" id="IPR016166">
    <property type="entry name" value="FAD-bd_PCMH"/>
</dbReference>
<comment type="subcellular location">
    <subcellularLocation>
        <location evidence="3 19">Cytoplasm</location>
    </subcellularLocation>
</comment>
<dbReference type="HAMAP" id="MF_00037">
    <property type="entry name" value="MurB"/>
    <property type="match status" value="1"/>
</dbReference>
<keyword evidence="15 19" id="KW-0131">Cell cycle</keyword>
<dbReference type="EC" id="1.3.1.98" evidence="5 19"/>
<keyword evidence="9 19" id="KW-0285">Flavoprotein</keyword>
<dbReference type="GO" id="GO:0008360">
    <property type="term" value="P:regulation of cell shape"/>
    <property type="evidence" value="ECO:0007669"/>
    <property type="project" value="UniProtKB-KW"/>
</dbReference>
<feature type="active site" evidence="19">
    <location>
        <position position="164"/>
    </location>
</feature>
<evidence type="ECO:0000256" key="12">
    <source>
        <dbReference type="ARBA" id="ARBA00022960"/>
    </source>
</evidence>
<comment type="catalytic activity">
    <reaction evidence="18 19">
        <text>UDP-N-acetyl-alpha-D-muramate + NADP(+) = UDP-N-acetyl-3-O-(1-carboxyvinyl)-alpha-D-glucosamine + NADPH + H(+)</text>
        <dbReference type="Rhea" id="RHEA:12248"/>
        <dbReference type="ChEBI" id="CHEBI:15378"/>
        <dbReference type="ChEBI" id="CHEBI:57783"/>
        <dbReference type="ChEBI" id="CHEBI:58349"/>
        <dbReference type="ChEBI" id="CHEBI:68483"/>
        <dbReference type="ChEBI" id="CHEBI:70757"/>
        <dbReference type="EC" id="1.3.1.98"/>
    </reaction>
</comment>
<dbReference type="InterPro" id="IPR003170">
    <property type="entry name" value="MurB"/>
</dbReference>
<feature type="domain" description="FAD-binding PCMH-type" evidence="20">
    <location>
        <begin position="15"/>
        <end position="187"/>
    </location>
</feature>
<dbReference type="PANTHER" id="PTHR21071">
    <property type="entry name" value="UDP-N-ACETYLENOLPYRUVOYLGLUCOSAMINE REDUCTASE"/>
    <property type="match status" value="1"/>
</dbReference>
<dbReference type="GO" id="GO:0009252">
    <property type="term" value="P:peptidoglycan biosynthetic process"/>
    <property type="evidence" value="ECO:0007669"/>
    <property type="project" value="UniProtKB-UniRule"/>
</dbReference>
<comment type="function">
    <text evidence="2 19">Cell wall formation.</text>
</comment>
<dbReference type="GO" id="GO:0008762">
    <property type="term" value="F:UDP-N-acetylmuramate dehydrogenase activity"/>
    <property type="evidence" value="ECO:0007669"/>
    <property type="project" value="UniProtKB-UniRule"/>
</dbReference>
<name>A0A0D5LLH5_MAREN</name>
<dbReference type="InterPro" id="IPR036318">
    <property type="entry name" value="FAD-bd_PCMH-like_sf"/>
</dbReference>
<evidence type="ECO:0000256" key="19">
    <source>
        <dbReference type="HAMAP-Rule" id="MF_00037"/>
    </source>
</evidence>
<evidence type="ECO:0000256" key="2">
    <source>
        <dbReference type="ARBA" id="ARBA00003921"/>
    </source>
</evidence>
<keyword evidence="11 19" id="KW-0521">NADP</keyword>
<dbReference type="Gene3D" id="3.30.43.10">
    <property type="entry name" value="Uridine Diphospho-n-acetylenolpyruvylglucosamine Reductase, domain 2"/>
    <property type="match status" value="1"/>
</dbReference>
<keyword evidence="10 19" id="KW-0274">FAD</keyword>
<comment type="cofactor">
    <cofactor evidence="1 19">
        <name>FAD</name>
        <dbReference type="ChEBI" id="CHEBI:57692"/>
    </cofactor>
</comment>
<dbReference type="Pfam" id="PF02873">
    <property type="entry name" value="MurB_C"/>
    <property type="match status" value="1"/>
</dbReference>
<dbReference type="GO" id="GO:0005829">
    <property type="term" value="C:cytosol"/>
    <property type="evidence" value="ECO:0007669"/>
    <property type="project" value="TreeGrafter"/>
</dbReference>
<evidence type="ECO:0000256" key="15">
    <source>
        <dbReference type="ARBA" id="ARBA00023306"/>
    </source>
</evidence>
<dbReference type="InterPro" id="IPR016167">
    <property type="entry name" value="FAD-bd_PCMH_sub1"/>
</dbReference>
<dbReference type="EMBL" id="CP010803">
    <property type="protein sequence ID" value="AJY44617.1"/>
    <property type="molecule type" value="Genomic_DNA"/>
</dbReference>
<evidence type="ECO:0000256" key="16">
    <source>
        <dbReference type="ARBA" id="ARBA00023316"/>
    </source>
</evidence>
<keyword evidence="8 19" id="KW-0132">Cell division</keyword>
<evidence type="ECO:0000256" key="7">
    <source>
        <dbReference type="ARBA" id="ARBA00022490"/>
    </source>
</evidence>
<dbReference type="InterPro" id="IPR016169">
    <property type="entry name" value="FAD-bd_PCMH_sub2"/>
</dbReference>
<dbReference type="NCBIfam" id="NF000755">
    <property type="entry name" value="PRK00046.1"/>
    <property type="match status" value="1"/>
</dbReference>
<evidence type="ECO:0000256" key="8">
    <source>
        <dbReference type="ARBA" id="ARBA00022618"/>
    </source>
</evidence>
<dbReference type="InterPro" id="IPR006094">
    <property type="entry name" value="Oxid_FAD_bind_N"/>
</dbReference>
<dbReference type="PATRIC" id="fig|1486262.3.peg.259"/>
<dbReference type="HOGENOM" id="CLU_035304_0_0_5"/>
<comment type="similarity">
    <text evidence="19">Belongs to the MurB family.</text>
</comment>
<evidence type="ECO:0000256" key="14">
    <source>
        <dbReference type="ARBA" id="ARBA00023002"/>
    </source>
</evidence>
<feature type="active site" description="Proton donor" evidence="19">
    <location>
        <position position="232"/>
    </location>
</feature>
<evidence type="ECO:0000256" key="9">
    <source>
        <dbReference type="ARBA" id="ARBA00022630"/>
    </source>
</evidence>
<gene>
    <name evidence="19" type="primary">murB</name>
    <name evidence="21" type="ORF">TM49_01255</name>
</gene>
<dbReference type="GO" id="GO:0071949">
    <property type="term" value="F:FAD binding"/>
    <property type="evidence" value="ECO:0007669"/>
    <property type="project" value="InterPro"/>
</dbReference>
<keyword evidence="13 19" id="KW-0573">Peptidoglycan synthesis</keyword>
<dbReference type="PANTHER" id="PTHR21071:SF4">
    <property type="entry name" value="UDP-N-ACETYLENOLPYRUVOYLGLUCOSAMINE REDUCTASE"/>
    <property type="match status" value="1"/>
</dbReference>
<evidence type="ECO:0000256" key="11">
    <source>
        <dbReference type="ARBA" id="ARBA00022857"/>
    </source>
</evidence>
<evidence type="ECO:0000259" key="20">
    <source>
        <dbReference type="PROSITE" id="PS51387"/>
    </source>
</evidence>
<keyword evidence="12 19" id="KW-0133">Cell shape</keyword>
<evidence type="ECO:0000256" key="5">
    <source>
        <dbReference type="ARBA" id="ARBA00012518"/>
    </source>
</evidence>
<dbReference type="InterPro" id="IPR011601">
    <property type="entry name" value="MurB_C"/>
</dbReference>
<dbReference type="UniPathway" id="UPA00219"/>
<evidence type="ECO:0000313" key="22">
    <source>
        <dbReference type="Proteomes" id="UP000032611"/>
    </source>
</evidence>
<sequence length="328" mass="34948">MDLIADYDLTALNTLGLKSVARYGVVIEEAGIIEALVAESGARGLPFRIIGGGSNLVLPERLDAIVGLMRISGRARVPSSPTHTVVTAGAGENWHDFVAWTVGEGLPGLENLAGIPGTVGAAPVQNIGAYGIQLSDHFHELTAFDTETGETRSFDRVACGFSYRQSFFKAHPGRYVILSVSLALPHAWQANRAYPGLDSLPADADAKTVMDRVVALRASKLPDWEVLGNAGSFFHNPVVTVAIADAIEGAPRYPQADGTVKLSAGWLIEQCGLKGERLGPVGMYEGHALVLVNHGGAVAADVERFSALVRERVRERFGVELIQEPIAF</sequence>
<dbReference type="Pfam" id="PF01565">
    <property type="entry name" value="FAD_binding_4"/>
    <property type="match status" value="1"/>
</dbReference>
<dbReference type="NCBIfam" id="TIGR00179">
    <property type="entry name" value="murB"/>
    <property type="match status" value="1"/>
</dbReference>
<dbReference type="RefSeq" id="WP_045679195.1">
    <property type="nucleotide sequence ID" value="NZ_CP010803.1"/>
</dbReference>
<evidence type="ECO:0000256" key="10">
    <source>
        <dbReference type="ARBA" id="ARBA00022827"/>
    </source>
</evidence>
<accession>A0A0D5LLH5</accession>
<keyword evidence="7 19" id="KW-0963">Cytoplasm</keyword>
<dbReference type="Gene3D" id="3.30.465.10">
    <property type="match status" value="1"/>
</dbReference>
<dbReference type="GO" id="GO:0071555">
    <property type="term" value="P:cell wall organization"/>
    <property type="evidence" value="ECO:0007669"/>
    <property type="project" value="UniProtKB-KW"/>
</dbReference>
<dbReference type="Proteomes" id="UP000032611">
    <property type="component" value="Chromosome"/>
</dbReference>
<dbReference type="OrthoDB" id="9804753at2"/>
<organism evidence="21 22">
    <name type="scientific">Martelella endophytica</name>
    <dbReference type="NCBI Taxonomy" id="1486262"/>
    <lineage>
        <taxon>Bacteria</taxon>
        <taxon>Pseudomonadati</taxon>
        <taxon>Pseudomonadota</taxon>
        <taxon>Alphaproteobacteria</taxon>
        <taxon>Hyphomicrobiales</taxon>
        <taxon>Aurantimonadaceae</taxon>
        <taxon>Martelella</taxon>
    </lineage>
</organism>
<protein>
    <recommendedName>
        <fullName evidence="6 19">UDP-N-acetylenolpyruvoylglucosamine reductase</fullName>
        <ecNumber evidence="5 19">1.3.1.98</ecNumber>
    </recommendedName>
    <alternativeName>
        <fullName evidence="17 19">UDP-N-acetylmuramate dehydrogenase</fullName>
    </alternativeName>
</protein>
<dbReference type="AlphaFoldDB" id="A0A0D5LLH5"/>
<evidence type="ECO:0000256" key="18">
    <source>
        <dbReference type="ARBA" id="ARBA00048914"/>
    </source>
</evidence>
<dbReference type="SUPFAM" id="SSF56176">
    <property type="entry name" value="FAD-binding/transporter-associated domain-like"/>
    <property type="match status" value="1"/>
</dbReference>
<dbReference type="SUPFAM" id="SSF56194">
    <property type="entry name" value="Uridine diphospho-N-Acetylenolpyruvylglucosamine reductase, MurB, C-terminal domain"/>
    <property type="match status" value="1"/>
</dbReference>
<dbReference type="GO" id="GO:0051301">
    <property type="term" value="P:cell division"/>
    <property type="evidence" value="ECO:0007669"/>
    <property type="project" value="UniProtKB-KW"/>
</dbReference>
<evidence type="ECO:0000256" key="13">
    <source>
        <dbReference type="ARBA" id="ARBA00022984"/>
    </source>
</evidence>
<dbReference type="KEGG" id="mey:TM49_01255"/>
<evidence type="ECO:0000256" key="1">
    <source>
        <dbReference type="ARBA" id="ARBA00001974"/>
    </source>
</evidence>
<dbReference type="STRING" id="1486262.TM49_01255"/>
<keyword evidence="14 19" id="KW-0560">Oxidoreductase</keyword>
<comment type="pathway">
    <text evidence="4 19">Cell wall biogenesis; peptidoglycan biosynthesis.</text>
</comment>